<keyword evidence="11" id="KW-1185">Reference proteome</keyword>
<dbReference type="InterPro" id="IPR036388">
    <property type="entry name" value="WH-like_DNA-bd_sf"/>
</dbReference>
<dbReference type="PRINTS" id="PR00027">
    <property type="entry name" value="PAIREDBOX"/>
</dbReference>
<evidence type="ECO:0000256" key="6">
    <source>
        <dbReference type="ARBA" id="ARBA00023163"/>
    </source>
</evidence>
<evidence type="ECO:0000256" key="1">
    <source>
        <dbReference type="ARBA" id="ARBA00004123"/>
    </source>
</evidence>
<dbReference type="EMBL" id="RHFK02000001">
    <property type="protein sequence ID" value="TWW81958.1"/>
    <property type="molecule type" value="Genomic_DNA"/>
</dbReference>
<feature type="region of interest" description="Disordered" evidence="8">
    <location>
        <begin position="142"/>
        <end position="201"/>
    </location>
</feature>
<dbReference type="InterPro" id="IPR022130">
    <property type="entry name" value="Pax2_C"/>
</dbReference>
<evidence type="ECO:0000256" key="7">
    <source>
        <dbReference type="ARBA" id="ARBA00023242"/>
    </source>
</evidence>
<dbReference type="FunFam" id="1.10.10.10:FF:000003">
    <property type="entry name" value="Paired box protein Pax-6"/>
    <property type="match status" value="1"/>
</dbReference>
<feature type="compositionally biased region" description="Low complexity" evidence="8">
    <location>
        <begin position="245"/>
        <end position="254"/>
    </location>
</feature>
<comment type="caution">
    <text evidence="10">The sequence shown here is derived from an EMBL/GenBank/DDBJ whole genome shotgun (WGS) entry which is preliminary data.</text>
</comment>
<dbReference type="InterPro" id="IPR001523">
    <property type="entry name" value="Paired_dom"/>
</dbReference>
<dbReference type="GO" id="GO:0000981">
    <property type="term" value="F:DNA-binding transcription factor activity, RNA polymerase II-specific"/>
    <property type="evidence" value="ECO:0007669"/>
    <property type="project" value="TreeGrafter"/>
</dbReference>
<proteinExistence type="predicted"/>
<evidence type="ECO:0000256" key="4">
    <source>
        <dbReference type="ARBA" id="ARBA00023015"/>
    </source>
</evidence>
<dbReference type="AlphaFoldDB" id="A0A5C6PT37"/>
<feature type="region of interest" description="Disordered" evidence="8">
    <location>
        <begin position="236"/>
        <end position="258"/>
    </location>
</feature>
<evidence type="ECO:0000256" key="3">
    <source>
        <dbReference type="ARBA" id="ARBA00022724"/>
    </source>
</evidence>
<evidence type="ECO:0000313" key="11">
    <source>
        <dbReference type="Proteomes" id="UP000324091"/>
    </source>
</evidence>
<dbReference type="Pfam" id="PF00292">
    <property type="entry name" value="PAX"/>
    <property type="match status" value="1"/>
</dbReference>
<dbReference type="SUPFAM" id="SSF46689">
    <property type="entry name" value="Homeodomain-like"/>
    <property type="match status" value="1"/>
</dbReference>
<dbReference type="InterPro" id="IPR043565">
    <property type="entry name" value="PAX_fam"/>
</dbReference>
<gene>
    <name evidence="10" type="ORF">D4764_01G0017730</name>
</gene>
<organism evidence="10 11">
    <name type="scientific">Takifugu flavidus</name>
    <name type="common">sansaifugu</name>
    <dbReference type="NCBI Taxonomy" id="433684"/>
    <lineage>
        <taxon>Eukaryota</taxon>
        <taxon>Metazoa</taxon>
        <taxon>Chordata</taxon>
        <taxon>Craniata</taxon>
        <taxon>Vertebrata</taxon>
        <taxon>Euteleostomi</taxon>
        <taxon>Actinopterygii</taxon>
        <taxon>Neopterygii</taxon>
        <taxon>Teleostei</taxon>
        <taxon>Neoteleostei</taxon>
        <taxon>Acanthomorphata</taxon>
        <taxon>Eupercaria</taxon>
        <taxon>Tetraodontiformes</taxon>
        <taxon>Tetradontoidea</taxon>
        <taxon>Tetraodontidae</taxon>
        <taxon>Takifugu</taxon>
    </lineage>
</organism>
<dbReference type="GO" id="GO:0030902">
    <property type="term" value="P:hindbrain development"/>
    <property type="evidence" value="ECO:0007669"/>
    <property type="project" value="UniProtKB-ARBA"/>
</dbReference>
<dbReference type="PANTHER" id="PTHR45636">
    <property type="entry name" value="PAIRED BOX PROTEIN PAX-6-RELATED-RELATED"/>
    <property type="match status" value="1"/>
</dbReference>
<keyword evidence="5" id="KW-0238">DNA-binding</keyword>
<dbReference type="PROSITE" id="PS00034">
    <property type="entry name" value="PAIRED_1"/>
    <property type="match status" value="1"/>
</dbReference>
<name>A0A5C6PT37_9TELE</name>
<evidence type="ECO:0000259" key="9">
    <source>
        <dbReference type="PROSITE" id="PS51057"/>
    </source>
</evidence>
<comment type="subcellular location">
    <subcellularLocation>
        <location evidence="1">Nucleus</location>
    </subcellularLocation>
</comment>
<feature type="domain" description="Paired" evidence="9">
    <location>
        <begin position="15"/>
        <end position="141"/>
    </location>
</feature>
<dbReference type="GO" id="GO:0000978">
    <property type="term" value="F:RNA polymerase II cis-regulatory region sequence-specific DNA binding"/>
    <property type="evidence" value="ECO:0007669"/>
    <property type="project" value="TreeGrafter"/>
</dbReference>
<dbReference type="SMART" id="SM00351">
    <property type="entry name" value="PAX"/>
    <property type="match status" value="1"/>
</dbReference>
<keyword evidence="4" id="KW-0805">Transcription regulation</keyword>
<dbReference type="CDD" id="cd00131">
    <property type="entry name" value="PAX"/>
    <property type="match status" value="1"/>
</dbReference>
<protein>
    <submittedName>
        <fullName evidence="10">Paired box protein</fullName>
    </submittedName>
</protein>
<dbReference type="GO" id="GO:0009952">
    <property type="term" value="P:anterior/posterior pattern specification"/>
    <property type="evidence" value="ECO:0007669"/>
    <property type="project" value="UniProtKB-ARBA"/>
</dbReference>
<feature type="compositionally biased region" description="Low complexity" evidence="8">
    <location>
        <begin position="163"/>
        <end position="175"/>
    </location>
</feature>
<evidence type="ECO:0000256" key="2">
    <source>
        <dbReference type="ARBA" id="ARBA00022473"/>
    </source>
</evidence>
<dbReference type="GO" id="GO:0005634">
    <property type="term" value="C:nucleus"/>
    <property type="evidence" value="ECO:0007669"/>
    <property type="project" value="UniProtKB-SubCell"/>
</dbReference>
<keyword evidence="6" id="KW-0804">Transcription</keyword>
<reference evidence="10 11" key="1">
    <citation type="submission" date="2019-04" db="EMBL/GenBank/DDBJ databases">
        <title>Chromosome genome assembly for Takifugu flavidus.</title>
        <authorList>
            <person name="Xiao S."/>
        </authorList>
    </citation>
    <scope>NUCLEOTIDE SEQUENCE [LARGE SCALE GENOMIC DNA]</scope>
    <source>
        <strain evidence="10">HTHZ2018</strain>
        <tissue evidence="10">Muscle</tissue>
    </source>
</reference>
<dbReference type="Pfam" id="PF12403">
    <property type="entry name" value="Pax2_C"/>
    <property type="match status" value="1"/>
</dbReference>
<evidence type="ECO:0000313" key="10">
    <source>
        <dbReference type="EMBL" id="TWW81958.1"/>
    </source>
</evidence>
<keyword evidence="7" id="KW-0539">Nucleus</keyword>
<dbReference type="FunFam" id="1.10.10.10:FF:000013">
    <property type="entry name" value="Paired box 8 isoform 1"/>
    <property type="match status" value="1"/>
</dbReference>
<feature type="region of interest" description="Disordered" evidence="8">
    <location>
        <begin position="392"/>
        <end position="413"/>
    </location>
</feature>
<dbReference type="Proteomes" id="UP000324091">
    <property type="component" value="Chromosome 1"/>
</dbReference>
<keyword evidence="2" id="KW-0217">Developmental protein</keyword>
<dbReference type="InterPro" id="IPR009057">
    <property type="entry name" value="Homeodomain-like_sf"/>
</dbReference>
<dbReference type="PROSITE" id="PS51057">
    <property type="entry name" value="PAIRED_2"/>
    <property type="match status" value="1"/>
</dbReference>
<dbReference type="InterPro" id="IPR043182">
    <property type="entry name" value="PAIRED_DNA-bd_dom"/>
</dbReference>
<accession>A0A5C6PT37</accession>
<evidence type="ECO:0000256" key="5">
    <source>
        <dbReference type="ARBA" id="ARBA00023125"/>
    </source>
</evidence>
<evidence type="ECO:0000256" key="8">
    <source>
        <dbReference type="SAM" id="MobiDB-lite"/>
    </source>
</evidence>
<sequence length="483" mass="52682">MDIHCKADPFTGMHRQGGVNQLGGVFVNGRPLPDVVRQRIVELAHQGVRPCDISRQLRVSHGCVSKILGRYYETGSIKPGVIGGSKPKVATPKVVEKIADYKRQNPTMFAWEIRDRLLAEGVCDNDTVPSVSSINRIIRTKVQQPFHPSPDGTSLSTPGHTIVPSSASPPVTSASNDPAGSYSINGILGIPRSNGEKRKRDDGENIICHKFRMTNLEPSYVGDMCRLRECSDRGGEVMGDGSDGSGPNSDSQGSVESLRKHLRADAFTQQQLEALDRVFERPSYPDVFPTSEHIKNEQANEYTLPGLNSSLDEVKPSLSSSANPDLGPSVSQSYPVVRPPPVVNQNFNCSKLNCSILKWVLASPLCAEKRPNVTLNYRAEGPVCSDFRRRGKEGRRRDMANTTLPGYPPHVPPTGQGSYPTSTLAGMVPGSEFSGNPYSHPQYTTYNEAWRFSNPALLSSPYYYSAASRGSAPPTAATAYDRH</sequence>
<dbReference type="PANTHER" id="PTHR45636:SF19">
    <property type="entry name" value="PAIRED BOX PROTEIN PAX-2"/>
    <property type="match status" value="1"/>
</dbReference>
<dbReference type="GO" id="GO:0048593">
    <property type="term" value="P:camera-type eye morphogenesis"/>
    <property type="evidence" value="ECO:0007669"/>
    <property type="project" value="UniProtKB-ARBA"/>
</dbReference>
<keyword evidence="3" id="KW-0563">Paired box</keyword>
<dbReference type="Gene3D" id="1.10.10.10">
    <property type="entry name" value="Winged helix-like DNA-binding domain superfamily/Winged helix DNA-binding domain"/>
    <property type="match status" value="2"/>
</dbReference>